<keyword evidence="3 7" id="KW-0540">Nuclease</keyword>
<reference evidence="8 9" key="1">
    <citation type="submission" date="2022-11" db="EMBL/GenBank/DDBJ databases">
        <title>The characterization of three novel Bacteroidetes species and genomic analysis of their roles in tidal elemental geochemical cycles.</title>
        <authorList>
            <person name="Ma K."/>
        </authorList>
    </citation>
    <scope>NUCLEOTIDE SEQUENCE [LARGE SCALE GENOMIC DNA]</scope>
    <source>
        <strain evidence="8 9">M17</strain>
    </source>
</reference>
<keyword evidence="5 7" id="KW-0378">Hydrolase</keyword>
<dbReference type="SUPFAM" id="SSF54211">
    <property type="entry name" value="Ribosomal protein S5 domain 2-like"/>
    <property type="match status" value="1"/>
</dbReference>
<name>A0ABT3RWV3_9BACT</name>
<dbReference type="HAMAP" id="MF_00227">
    <property type="entry name" value="RNase_P"/>
    <property type="match status" value="1"/>
</dbReference>
<evidence type="ECO:0000256" key="6">
    <source>
        <dbReference type="ARBA" id="ARBA00022884"/>
    </source>
</evidence>
<comment type="catalytic activity">
    <reaction evidence="7">
        <text>Endonucleolytic cleavage of RNA, removing 5'-extranucleotides from tRNA precursor.</text>
        <dbReference type="EC" id="3.1.26.5"/>
    </reaction>
</comment>
<dbReference type="InterPro" id="IPR020568">
    <property type="entry name" value="Ribosomal_Su5_D2-typ_SF"/>
</dbReference>
<dbReference type="EC" id="3.1.26.5" evidence="7"/>
<evidence type="ECO:0000256" key="3">
    <source>
        <dbReference type="ARBA" id="ARBA00022722"/>
    </source>
</evidence>
<comment type="caution">
    <text evidence="8">The sequence shown here is derived from an EMBL/GenBank/DDBJ whole genome shotgun (WGS) entry which is preliminary data.</text>
</comment>
<keyword evidence="6 7" id="KW-0694">RNA-binding</keyword>
<organism evidence="8 9">
    <name type="scientific">Mangrovivirga halotolerans</name>
    <dbReference type="NCBI Taxonomy" id="2993936"/>
    <lineage>
        <taxon>Bacteria</taxon>
        <taxon>Pseudomonadati</taxon>
        <taxon>Bacteroidota</taxon>
        <taxon>Cytophagia</taxon>
        <taxon>Cytophagales</taxon>
        <taxon>Mangrovivirgaceae</taxon>
        <taxon>Mangrovivirga</taxon>
    </lineage>
</organism>
<proteinExistence type="inferred from homology"/>
<dbReference type="InterPro" id="IPR014721">
    <property type="entry name" value="Ribsml_uS5_D2-typ_fold_subgr"/>
</dbReference>
<keyword evidence="4 7" id="KW-0255">Endonuclease</keyword>
<keyword evidence="2 7" id="KW-0819">tRNA processing</keyword>
<protein>
    <recommendedName>
        <fullName evidence="7">Ribonuclease P protein component</fullName>
        <shortName evidence="7">RNase P protein</shortName>
        <shortName evidence="7">RNaseP protein</shortName>
        <ecNumber evidence="7">3.1.26.5</ecNumber>
    </recommendedName>
    <alternativeName>
        <fullName evidence="7">Protein C5</fullName>
    </alternativeName>
</protein>
<comment type="subunit">
    <text evidence="7">Consists of a catalytic RNA component (M1 or rnpB) and a protein subunit.</text>
</comment>
<keyword evidence="9" id="KW-1185">Reference proteome</keyword>
<sequence>MTDRRYTLSKNERLCGKKNIQELFNEGSSFYFFPFKVFYSFNKNKTEGDHSALFTVPKRLFSKAVDRNLLKRRIKEAYRLHKPQFYNIPISRPINIAYIYTARKMLNYSDIESSMIRCQKKLADNILNALKDEEKN</sequence>
<dbReference type="RefSeq" id="WP_266058440.1">
    <property type="nucleotide sequence ID" value="NZ_JAPFQN010000012.1"/>
</dbReference>
<dbReference type="PROSITE" id="PS00648">
    <property type="entry name" value="RIBONUCLEASE_P"/>
    <property type="match status" value="1"/>
</dbReference>
<dbReference type="InterPro" id="IPR000100">
    <property type="entry name" value="RNase_P"/>
</dbReference>
<dbReference type="InterPro" id="IPR020539">
    <property type="entry name" value="RNase_P_CS"/>
</dbReference>
<evidence type="ECO:0000256" key="4">
    <source>
        <dbReference type="ARBA" id="ARBA00022759"/>
    </source>
</evidence>
<dbReference type="Gene3D" id="3.30.230.10">
    <property type="match status" value="1"/>
</dbReference>
<comment type="similarity">
    <text evidence="7">Belongs to the RnpA family.</text>
</comment>
<comment type="function">
    <text evidence="1 7">RNaseP catalyzes the removal of the 5'-leader sequence from pre-tRNA to produce the mature 5'-terminus. It can also cleave other RNA substrates such as 4.5S RNA. The protein component plays an auxiliary but essential role in vivo by binding to the 5'-leader sequence and broadening the substrate specificity of the ribozyme.</text>
</comment>
<gene>
    <name evidence="7" type="primary">rnpA</name>
    <name evidence="8" type="ORF">OO013_18295</name>
</gene>
<evidence type="ECO:0000256" key="1">
    <source>
        <dbReference type="ARBA" id="ARBA00002663"/>
    </source>
</evidence>
<dbReference type="Pfam" id="PF00825">
    <property type="entry name" value="Ribonuclease_P"/>
    <property type="match status" value="1"/>
</dbReference>
<accession>A0ABT3RWV3</accession>
<dbReference type="Proteomes" id="UP001209885">
    <property type="component" value="Unassembled WGS sequence"/>
</dbReference>
<evidence type="ECO:0000313" key="9">
    <source>
        <dbReference type="Proteomes" id="UP001209885"/>
    </source>
</evidence>
<evidence type="ECO:0000256" key="5">
    <source>
        <dbReference type="ARBA" id="ARBA00022801"/>
    </source>
</evidence>
<evidence type="ECO:0000256" key="2">
    <source>
        <dbReference type="ARBA" id="ARBA00022694"/>
    </source>
</evidence>
<evidence type="ECO:0000313" key="8">
    <source>
        <dbReference type="EMBL" id="MCX2745839.1"/>
    </source>
</evidence>
<evidence type="ECO:0000256" key="7">
    <source>
        <dbReference type="HAMAP-Rule" id="MF_00227"/>
    </source>
</evidence>
<dbReference type="EMBL" id="JAPFQN010000012">
    <property type="protein sequence ID" value="MCX2745839.1"/>
    <property type="molecule type" value="Genomic_DNA"/>
</dbReference>